<gene>
    <name evidence="2" type="ORF">GSONMT00023496001</name>
</gene>
<dbReference type="InterPro" id="IPR050802">
    <property type="entry name" value="EF-GSTs"/>
</dbReference>
<accession>A0A060Y744</accession>
<dbReference type="Proteomes" id="UP000193380">
    <property type="component" value="Unassembled WGS sequence"/>
</dbReference>
<dbReference type="SUPFAM" id="SSF47616">
    <property type="entry name" value="GST C-terminal domain-like"/>
    <property type="match status" value="1"/>
</dbReference>
<protein>
    <submittedName>
        <fullName evidence="2">Uncharacterized protein</fullName>
    </submittedName>
</protein>
<dbReference type="PaxDb" id="8022-A0A060Y744"/>
<dbReference type="Gene3D" id="1.20.1050.10">
    <property type="match status" value="1"/>
</dbReference>
<dbReference type="PANTHER" id="PTHR43986:SF1">
    <property type="entry name" value="ELONGATION FACTOR 1-GAMMA"/>
    <property type="match status" value="1"/>
</dbReference>
<evidence type="ECO:0000256" key="1">
    <source>
        <dbReference type="SAM" id="MobiDB-lite"/>
    </source>
</evidence>
<evidence type="ECO:0000313" key="3">
    <source>
        <dbReference type="Proteomes" id="UP000193380"/>
    </source>
</evidence>
<name>A0A060Y744_ONCMY</name>
<dbReference type="InterPro" id="IPR036282">
    <property type="entry name" value="Glutathione-S-Trfase_C_sf"/>
</dbReference>
<reference evidence="2" key="2">
    <citation type="submission" date="2014-03" db="EMBL/GenBank/DDBJ databases">
        <authorList>
            <person name="Genoscope - CEA"/>
        </authorList>
    </citation>
    <scope>NUCLEOTIDE SEQUENCE</scope>
</reference>
<proteinExistence type="predicted"/>
<dbReference type="GO" id="GO:0006414">
    <property type="term" value="P:translational elongation"/>
    <property type="evidence" value="ECO:0007669"/>
    <property type="project" value="TreeGrafter"/>
</dbReference>
<dbReference type="GO" id="GO:0005634">
    <property type="term" value="C:nucleus"/>
    <property type="evidence" value="ECO:0007669"/>
    <property type="project" value="TreeGrafter"/>
</dbReference>
<dbReference type="GO" id="GO:0005737">
    <property type="term" value="C:cytoplasm"/>
    <property type="evidence" value="ECO:0007669"/>
    <property type="project" value="TreeGrafter"/>
</dbReference>
<reference evidence="2" key="1">
    <citation type="journal article" date="2014" name="Nat. Commun.">
        <title>The rainbow trout genome provides novel insights into evolution after whole-genome duplication in vertebrates.</title>
        <authorList>
            <person name="Berthelot C."/>
            <person name="Brunet F."/>
            <person name="Chalopin D."/>
            <person name="Juanchich A."/>
            <person name="Bernard M."/>
            <person name="Noel B."/>
            <person name="Bento P."/>
            <person name="Da Silva C."/>
            <person name="Labadie K."/>
            <person name="Alberti A."/>
            <person name="Aury J.M."/>
            <person name="Louis A."/>
            <person name="Dehais P."/>
            <person name="Bardou P."/>
            <person name="Montfort J."/>
            <person name="Klopp C."/>
            <person name="Cabau C."/>
            <person name="Gaspin C."/>
            <person name="Thorgaard G.H."/>
            <person name="Boussaha M."/>
            <person name="Quillet E."/>
            <person name="Guyomard R."/>
            <person name="Galiana D."/>
            <person name="Bobe J."/>
            <person name="Volff J.N."/>
            <person name="Genet C."/>
            <person name="Wincker P."/>
            <person name="Jaillon O."/>
            <person name="Roest Crollius H."/>
            <person name="Guiguen Y."/>
        </authorList>
    </citation>
    <scope>NUCLEOTIDE SEQUENCE [LARGE SCALE GENOMIC DNA]</scope>
</reference>
<dbReference type="AlphaFoldDB" id="A0A060Y744"/>
<evidence type="ECO:0000313" key="2">
    <source>
        <dbReference type="EMBL" id="CDQ85005.1"/>
    </source>
</evidence>
<dbReference type="EMBL" id="FR906637">
    <property type="protein sequence ID" value="CDQ85005.1"/>
    <property type="molecule type" value="Genomic_DNA"/>
</dbReference>
<sequence>MLSFLGAEMPIYFHHFQSTFDFSDAPQQAVNTSLVRALSLPFSRPKDGGRDSVHVSRKLESLQGSDCSPVQRRPPQGGQQRPRLHLRADEPYPHLPQQLPLGQVSNEALRGSSPQTQSQVLQWVSFADAEIIPPASAWVFPTLGIMQFNKQVCTAITVYRRAFQLIFIEITL</sequence>
<dbReference type="STRING" id="8022.A0A060Y744"/>
<feature type="compositionally biased region" description="Low complexity" evidence="1">
    <location>
        <begin position="69"/>
        <end position="81"/>
    </location>
</feature>
<organism evidence="2 3">
    <name type="scientific">Oncorhynchus mykiss</name>
    <name type="common">Rainbow trout</name>
    <name type="synonym">Salmo gairdneri</name>
    <dbReference type="NCBI Taxonomy" id="8022"/>
    <lineage>
        <taxon>Eukaryota</taxon>
        <taxon>Metazoa</taxon>
        <taxon>Chordata</taxon>
        <taxon>Craniata</taxon>
        <taxon>Vertebrata</taxon>
        <taxon>Euteleostomi</taxon>
        <taxon>Actinopterygii</taxon>
        <taxon>Neopterygii</taxon>
        <taxon>Teleostei</taxon>
        <taxon>Protacanthopterygii</taxon>
        <taxon>Salmoniformes</taxon>
        <taxon>Salmonidae</taxon>
        <taxon>Salmoninae</taxon>
        <taxon>Oncorhynchus</taxon>
    </lineage>
</organism>
<dbReference type="PANTHER" id="PTHR43986">
    <property type="entry name" value="ELONGATION FACTOR 1-GAMMA"/>
    <property type="match status" value="1"/>
</dbReference>
<feature type="region of interest" description="Disordered" evidence="1">
    <location>
        <begin position="60"/>
        <end position="89"/>
    </location>
</feature>